<dbReference type="Pfam" id="PF00571">
    <property type="entry name" value="CBS"/>
    <property type="match status" value="1"/>
</dbReference>
<dbReference type="InterPro" id="IPR000644">
    <property type="entry name" value="CBS_dom"/>
</dbReference>
<comment type="caution">
    <text evidence="2">The sequence shown here is derived from an EMBL/GenBank/DDBJ whole genome shotgun (WGS) entry which is preliminary data.</text>
</comment>
<dbReference type="AlphaFoldDB" id="A0A2P5BNN6"/>
<protein>
    <recommendedName>
        <fullName evidence="1">CBS domain-containing protein</fullName>
    </recommendedName>
</protein>
<feature type="domain" description="CBS" evidence="1">
    <location>
        <begin position="40"/>
        <end position="78"/>
    </location>
</feature>
<proteinExistence type="predicted"/>
<evidence type="ECO:0000259" key="1">
    <source>
        <dbReference type="Pfam" id="PF00571"/>
    </source>
</evidence>
<dbReference type="Proteomes" id="UP000237000">
    <property type="component" value="Unassembled WGS sequence"/>
</dbReference>
<dbReference type="STRING" id="63057.A0A2P5BNN6"/>
<name>A0A2P5BNN6_TREOI</name>
<dbReference type="EMBL" id="JXTC01000486">
    <property type="protein sequence ID" value="PON50402.1"/>
    <property type="molecule type" value="Genomic_DNA"/>
</dbReference>
<dbReference type="Gene3D" id="3.10.580.10">
    <property type="entry name" value="CBS-domain"/>
    <property type="match status" value="1"/>
</dbReference>
<evidence type="ECO:0000313" key="3">
    <source>
        <dbReference type="Proteomes" id="UP000237000"/>
    </source>
</evidence>
<reference evidence="3" key="1">
    <citation type="submission" date="2016-06" db="EMBL/GenBank/DDBJ databases">
        <title>Parallel loss of symbiosis genes in relatives of nitrogen-fixing non-legume Parasponia.</title>
        <authorList>
            <person name="Van Velzen R."/>
            <person name="Holmer R."/>
            <person name="Bu F."/>
            <person name="Rutten L."/>
            <person name="Van Zeijl A."/>
            <person name="Liu W."/>
            <person name="Santuari L."/>
            <person name="Cao Q."/>
            <person name="Sharma T."/>
            <person name="Shen D."/>
            <person name="Roswanjaya Y."/>
            <person name="Wardhani T."/>
            <person name="Kalhor M.S."/>
            <person name="Jansen J."/>
            <person name="Van den Hoogen J."/>
            <person name="Gungor B."/>
            <person name="Hartog M."/>
            <person name="Hontelez J."/>
            <person name="Verver J."/>
            <person name="Yang W.-C."/>
            <person name="Schijlen E."/>
            <person name="Repin R."/>
            <person name="Schilthuizen M."/>
            <person name="Schranz E."/>
            <person name="Heidstra R."/>
            <person name="Miyata K."/>
            <person name="Fedorova E."/>
            <person name="Kohlen W."/>
            <person name="Bisseling T."/>
            <person name="Smit S."/>
            <person name="Geurts R."/>
        </authorList>
    </citation>
    <scope>NUCLEOTIDE SEQUENCE [LARGE SCALE GENOMIC DNA]</scope>
    <source>
        <strain evidence="3">cv. RG33-2</strain>
    </source>
</reference>
<sequence>MAAADTVCPDPNLSLKAPSLSADILMRVVAQNLSPELTLVEKVMTPNPECATLETTILDALHIMHDGKFLHLPVLDKSEGMSARHLLACPILATANSIIALRPPMLAPNRLWAACQAWHCTVHCPCVLPRQQARRCYPWYHATTCLLGCEALHVYIGQARAMGGTNATRTGQCP</sequence>
<dbReference type="InterPro" id="IPR046342">
    <property type="entry name" value="CBS_dom_sf"/>
</dbReference>
<evidence type="ECO:0000313" key="2">
    <source>
        <dbReference type="EMBL" id="PON50402.1"/>
    </source>
</evidence>
<gene>
    <name evidence="2" type="ORF">TorRG33x02_314500</name>
</gene>
<dbReference type="InParanoid" id="A0A2P5BNN6"/>
<dbReference type="SUPFAM" id="SSF54631">
    <property type="entry name" value="CBS-domain pair"/>
    <property type="match status" value="1"/>
</dbReference>
<organism evidence="2 3">
    <name type="scientific">Trema orientale</name>
    <name type="common">Charcoal tree</name>
    <name type="synonym">Celtis orientalis</name>
    <dbReference type="NCBI Taxonomy" id="63057"/>
    <lineage>
        <taxon>Eukaryota</taxon>
        <taxon>Viridiplantae</taxon>
        <taxon>Streptophyta</taxon>
        <taxon>Embryophyta</taxon>
        <taxon>Tracheophyta</taxon>
        <taxon>Spermatophyta</taxon>
        <taxon>Magnoliopsida</taxon>
        <taxon>eudicotyledons</taxon>
        <taxon>Gunneridae</taxon>
        <taxon>Pentapetalae</taxon>
        <taxon>rosids</taxon>
        <taxon>fabids</taxon>
        <taxon>Rosales</taxon>
        <taxon>Cannabaceae</taxon>
        <taxon>Trema</taxon>
    </lineage>
</organism>
<dbReference type="OrthoDB" id="418595at2759"/>
<keyword evidence="3" id="KW-1185">Reference proteome</keyword>
<accession>A0A2P5BNN6</accession>